<name>A0A124IEX4_9ACTN</name>
<dbReference type="RefSeq" id="WP_067022214.1">
    <property type="nucleotide sequence ID" value="NZ_KQ949084.1"/>
</dbReference>
<proteinExistence type="predicted"/>
<gene>
    <name evidence="2" type="ORF">AQJ91_17730</name>
</gene>
<evidence type="ECO:0000313" key="3">
    <source>
        <dbReference type="Proteomes" id="UP000053260"/>
    </source>
</evidence>
<protein>
    <submittedName>
        <fullName evidence="2">Uncharacterized protein</fullName>
    </submittedName>
</protein>
<organism evidence="2 3">
    <name type="scientific">Streptomyces dysideae</name>
    <dbReference type="NCBI Taxonomy" id="909626"/>
    <lineage>
        <taxon>Bacteria</taxon>
        <taxon>Bacillati</taxon>
        <taxon>Actinomycetota</taxon>
        <taxon>Actinomycetes</taxon>
        <taxon>Kitasatosporales</taxon>
        <taxon>Streptomycetaceae</taxon>
        <taxon>Streptomyces</taxon>
    </lineage>
</organism>
<keyword evidence="3" id="KW-1185">Reference proteome</keyword>
<dbReference type="Proteomes" id="UP000053260">
    <property type="component" value="Unassembled WGS sequence"/>
</dbReference>
<evidence type="ECO:0000256" key="1">
    <source>
        <dbReference type="SAM" id="MobiDB-lite"/>
    </source>
</evidence>
<sequence>MTRVKLRAPYISRAARGVPGQVLELEDAAARRLVSAGRATLADAPAAVDDEDQDASEPRRTKRAGGTTAIRSGRGRRAKAPTEDAFYNPDIEPEVFDPAHGRRARAD</sequence>
<dbReference type="STRING" id="909626.AQJ91_17730"/>
<dbReference type="EMBL" id="LMXB01000048">
    <property type="protein sequence ID" value="KUO19667.1"/>
    <property type="molecule type" value="Genomic_DNA"/>
</dbReference>
<dbReference type="AlphaFoldDB" id="A0A124IEX4"/>
<accession>A0A124IEX4</accession>
<feature type="compositionally biased region" description="Basic and acidic residues" evidence="1">
    <location>
        <begin position="97"/>
        <end position="107"/>
    </location>
</feature>
<feature type="region of interest" description="Disordered" evidence="1">
    <location>
        <begin position="41"/>
        <end position="107"/>
    </location>
</feature>
<reference evidence="2 3" key="1">
    <citation type="submission" date="2015-10" db="EMBL/GenBank/DDBJ databases">
        <title>Draft genome sequence of Streptomyces sp. RV15, isolated from a marine sponge.</title>
        <authorList>
            <person name="Ruckert C."/>
            <person name="Abdelmohsen U.R."/>
            <person name="Winkler A."/>
            <person name="Hentschel U."/>
            <person name="Kalinowski J."/>
            <person name="Kampfer P."/>
            <person name="Glaeser S."/>
        </authorList>
    </citation>
    <scope>NUCLEOTIDE SEQUENCE [LARGE SCALE GENOMIC DNA]</scope>
    <source>
        <strain evidence="2 3">RV15</strain>
    </source>
</reference>
<comment type="caution">
    <text evidence="2">The sequence shown here is derived from an EMBL/GenBank/DDBJ whole genome shotgun (WGS) entry which is preliminary data.</text>
</comment>
<evidence type="ECO:0000313" key="2">
    <source>
        <dbReference type="EMBL" id="KUO19667.1"/>
    </source>
</evidence>